<evidence type="ECO:0000256" key="1">
    <source>
        <dbReference type="SAM" id="MobiDB-lite"/>
    </source>
</evidence>
<proteinExistence type="predicted"/>
<keyword evidence="2" id="KW-0812">Transmembrane</keyword>
<sequence length="69" mass="6931">MFLTFCNDFAYGDASPDFAAAAFVGDVVVAAAAFAVAVVVAAVAVAVEEPDGGSEGDRDSMPPAELCFP</sequence>
<organism evidence="3">
    <name type="scientific">Bracon brevicornis</name>
    <dbReference type="NCBI Taxonomy" id="1563983"/>
    <lineage>
        <taxon>Eukaryota</taxon>
        <taxon>Metazoa</taxon>
        <taxon>Ecdysozoa</taxon>
        <taxon>Arthropoda</taxon>
        <taxon>Hexapoda</taxon>
        <taxon>Insecta</taxon>
        <taxon>Pterygota</taxon>
        <taxon>Neoptera</taxon>
        <taxon>Endopterygota</taxon>
        <taxon>Hymenoptera</taxon>
        <taxon>Apocrita</taxon>
        <taxon>Ichneumonoidea</taxon>
        <taxon>Braconidae</taxon>
        <taxon>Braconinae</taxon>
        <taxon>Bracon</taxon>
    </lineage>
</organism>
<name>A0A6V7I3M8_9HYME</name>
<feature type="transmembrane region" description="Helical" evidence="2">
    <location>
        <begin position="20"/>
        <end position="47"/>
    </location>
</feature>
<gene>
    <name evidence="3" type="ORF">BBRV_LOCUS11442</name>
</gene>
<dbReference type="EMBL" id="CADCXW020000002">
    <property type="protein sequence ID" value="CAD1532765.1"/>
    <property type="molecule type" value="Genomic_DNA"/>
</dbReference>
<accession>A0A6V7I3M8</accession>
<dbReference type="AlphaFoldDB" id="A0A6V7I3M8"/>
<keyword evidence="2" id="KW-0472">Membrane</keyword>
<protein>
    <submittedName>
        <fullName evidence="3">Uncharacterized protein</fullName>
    </submittedName>
</protein>
<feature type="region of interest" description="Disordered" evidence="1">
    <location>
        <begin position="49"/>
        <end position="69"/>
    </location>
</feature>
<evidence type="ECO:0000313" key="3">
    <source>
        <dbReference type="EMBL" id="CAD1532765.1"/>
    </source>
</evidence>
<keyword evidence="2" id="KW-1133">Transmembrane helix</keyword>
<reference evidence="3" key="1">
    <citation type="submission" date="2020-07" db="EMBL/GenBank/DDBJ databases">
        <authorList>
            <person name="Ferguson B K."/>
        </authorList>
    </citation>
    <scope>NUCLEOTIDE SEQUENCE</scope>
    <source>
        <strain evidence="3">L06</strain>
    </source>
</reference>
<evidence type="ECO:0000256" key="2">
    <source>
        <dbReference type="SAM" id="Phobius"/>
    </source>
</evidence>